<dbReference type="Proteomes" id="UP001054821">
    <property type="component" value="Chromosome 3"/>
</dbReference>
<reference evidence="2 3" key="1">
    <citation type="journal article" date="2022" name="G3 (Bethesda)">
        <title>Whole-genome sequence and methylome profiling of the almond [Prunus dulcis (Mill.) D.A. Webb] cultivar 'Nonpareil'.</title>
        <authorList>
            <person name="D'Amico-Willman K.M."/>
            <person name="Ouma W.Z."/>
            <person name="Meulia T."/>
            <person name="Sideli G.M."/>
            <person name="Gradziel T.M."/>
            <person name="Fresnedo-Ramirez J."/>
        </authorList>
    </citation>
    <scope>NUCLEOTIDE SEQUENCE [LARGE SCALE GENOMIC DNA]</scope>
    <source>
        <strain evidence="2">Clone GOH B32 T37-40</strain>
    </source>
</reference>
<evidence type="ECO:0000313" key="3">
    <source>
        <dbReference type="Proteomes" id="UP001054821"/>
    </source>
</evidence>
<comment type="caution">
    <text evidence="2">The sequence shown here is derived from an EMBL/GenBank/DDBJ whole genome shotgun (WGS) entry which is preliminary data.</text>
</comment>
<sequence>MHPHSSSSSSSSTPSRLRRRFPRMQTSPTAPKPSTAARFETSRTRSPGCPARPTAASRSSISTAPLDLDLHRQGLQLNYEIRVLRLQRERRHGRVHFLRLQFDDHYAEARELVPLHQSGFQRLLLLDRAGSDGPDYEHFQL</sequence>
<feature type="compositionally biased region" description="Low complexity" evidence="1">
    <location>
        <begin position="1"/>
        <end position="12"/>
    </location>
</feature>
<evidence type="ECO:0000313" key="2">
    <source>
        <dbReference type="EMBL" id="KAI5339253.1"/>
    </source>
</evidence>
<keyword evidence="3" id="KW-1185">Reference proteome</keyword>
<gene>
    <name evidence="2" type="ORF">L3X38_018525</name>
</gene>
<accession>A0AAD4WA63</accession>
<protein>
    <submittedName>
        <fullName evidence="2">Uncharacterized protein</fullName>
    </submittedName>
</protein>
<dbReference type="EMBL" id="JAJFAZ020000003">
    <property type="protein sequence ID" value="KAI5339253.1"/>
    <property type="molecule type" value="Genomic_DNA"/>
</dbReference>
<organism evidence="2 3">
    <name type="scientific">Prunus dulcis</name>
    <name type="common">Almond</name>
    <name type="synonym">Amygdalus dulcis</name>
    <dbReference type="NCBI Taxonomy" id="3755"/>
    <lineage>
        <taxon>Eukaryota</taxon>
        <taxon>Viridiplantae</taxon>
        <taxon>Streptophyta</taxon>
        <taxon>Embryophyta</taxon>
        <taxon>Tracheophyta</taxon>
        <taxon>Spermatophyta</taxon>
        <taxon>Magnoliopsida</taxon>
        <taxon>eudicotyledons</taxon>
        <taxon>Gunneridae</taxon>
        <taxon>Pentapetalae</taxon>
        <taxon>rosids</taxon>
        <taxon>fabids</taxon>
        <taxon>Rosales</taxon>
        <taxon>Rosaceae</taxon>
        <taxon>Amygdaloideae</taxon>
        <taxon>Amygdaleae</taxon>
        <taxon>Prunus</taxon>
    </lineage>
</organism>
<feature type="region of interest" description="Disordered" evidence="1">
    <location>
        <begin position="1"/>
        <end position="62"/>
    </location>
</feature>
<evidence type="ECO:0000256" key="1">
    <source>
        <dbReference type="SAM" id="MobiDB-lite"/>
    </source>
</evidence>
<dbReference type="AlphaFoldDB" id="A0AAD4WA63"/>
<name>A0AAD4WA63_PRUDU</name>
<proteinExistence type="predicted"/>